<evidence type="ECO:0000313" key="7">
    <source>
        <dbReference type="Proteomes" id="UP000694864"/>
    </source>
</evidence>
<evidence type="ECO:0000256" key="2">
    <source>
        <dbReference type="ARBA" id="ARBA00022737"/>
    </source>
</evidence>
<name>A0ABM0W711_CAMSA</name>
<dbReference type="PANTHER" id="PTHR12656:SF5">
    <property type="entry name" value="TRITHORAX GROUP PROTEIN OSA"/>
    <property type="match status" value="1"/>
</dbReference>
<feature type="compositionally biased region" description="Gly residues" evidence="5">
    <location>
        <begin position="8"/>
        <end position="17"/>
    </location>
</feature>
<dbReference type="InterPro" id="IPR021906">
    <property type="entry name" value="BAF250/Osa"/>
</dbReference>
<evidence type="ECO:0000256" key="4">
    <source>
        <dbReference type="PROSITE-ProRule" id="PRU00259"/>
    </source>
</evidence>
<reference evidence="7" key="1">
    <citation type="journal article" date="2014" name="Nat. Commun.">
        <title>The emerging biofuel crop Camelina sativa retains a highly undifferentiated hexaploid genome structure.</title>
        <authorList>
            <person name="Kagale S."/>
            <person name="Koh C."/>
            <person name="Nixon J."/>
            <person name="Bollina V."/>
            <person name="Clarke W.E."/>
            <person name="Tuteja R."/>
            <person name="Spillane C."/>
            <person name="Robinson S.J."/>
            <person name="Links M.G."/>
            <person name="Clarke C."/>
            <person name="Higgins E.E."/>
            <person name="Huebert T."/>
            <person name="Sharpe A.G."/>
            <person name="Parkin I.A."/>
        </authorList>
    </citation>
    <scope>NUCLEOTIDE SEQUENCE [LARGE SCALE GENOMIC DNA]</scope>
    <source>
        <strain evidence="7">cv. DH55</strain>
    </source>
</reference>
<keyword evidence="2" id="KW-0677">Repeat</keyword>
<feature type="region of interest" description="Disordered" evidence="5">
    <location>
        <begin position="1"/>
        <end position="30"/>
    </location>
</feature>
<dbReference type="SUPFAM" id="SSF48371">
    <property type="entry name" value="ARM repeat"/>
    <property type="match status" value="1"/>
</dbReference>
<gene>
    <name evidence="8" type="primary">LOC104766199</name>
</gene>
<evidence type="ECO:0000313" key="8">
    <source>
        <dbReference type="RefSeq" id="XP_010466596.1"/>
    </source>
</evidence>
<evidence type="ECO:0000259" key="6">
    <source>
        <dbReference type="Pfam" id="PF12031"/>
    </source>
</evidence>
<dbReference type="Gene3D" id="1.25.10.10">
    <property type="entry name" value="Leucine-rich Repeat Variant"/>
    <property type="match status" value="1"/>
</dbReference>
<dbReference type="InterPro" id="IPR033388">
    <property type="entry name" value="BAF250_C"/>
</dbReference>
<dbReference type="PROSITE" id="PS50176">
    <property type="entry name" value="ARM_REPEAT"/>
    <property type="match status" value="1"/>
</dbReference>
<evidence type="ECO:0000256" key="5">
    <source>
        <dbReference type="SAM" id="MobiDB-lite"/>
    </source>
</evidence>
<comment type="subcellular location">
    <subcellularLocation>
        <location evidence="1">Nucleus</location>
    </subcellularLocation>
</comment>
<dbReference type="Pfam" id="PF12031">
    <property type="entry name" value="BAF250_C"/>
    <property type="match status" value="1"/>
</dbReference>
<sequence length="460" mass="50146">MQKRELGKSGGNSGGSSGPPAKRGRPFGSTSANSAAAAAAAAAAEAMSPSALLGPSLLVHNSFMEQNNRRIVLALQSGLKSEVTWALNTLTLLSFKEKEDIRRDVTPLAKIPGLLDALLLIIDDWRDIALPKDLTRGTRVRSLGTNTSVTGFGNEYDALASIQPPGSGIGSSAAEALGKKSTGKHQSSQWWMEEDGLFNLDDEGRSEKQMCAIAASNVIRNFSFMPDNEVLMAQHRHCLETVFQCIQDHMTEDEELVTNSLETIVNLAHLMDLRIFSSLKQSFININEKKAVQAVVGILDSSVKAWNCAAAELLGRLIINPDNEPFISPLIPQIHKRLVDLLSIQAVDAQAAAVGALYNLVEVNMDCRLKLASERWAVDRLLKVIKTPHPVPEVCRKAAMILENLVSEPQNRGLLLAYENAFAELLFQEGKYSDSFARILYELTARSNSRVASARGIWGM</sequence>
<proteinExistence type="predicted"/>
<dbReference type="GeneID" id="104766199"/>
<protein>
    <submittedName>
        <fullName evidence="8">Armadillo repeat-containing protein LFR</fullName>
    </submittedName>
</protein>
<reference evidence="8" key="2">
    <citation type="submission" date="2025-08" db="UniProtKB">
        <authorList>
            <consortium name="RefSeq"/>
        </authorList>
    </citation>
    <scope>IDENTIFICATION</scope>
    <source>
        <tissue evidence="8">Leaf</tissue>
    </source>
</reference>
<organism evidence="7 8">
    <name type="scientific">Camelina sativa</name>
    <name type="common">False flax</name>
    <name type="synonym">Myagrum sativum</name>
    <dbReference type="NCBI Taxonomy" id="90675"/>
    <lineage>
        <taxon>Eukaryota</taxon>
        <taxon>Viridiplantae</taxon>
        <taxon>Streptophyta</taxon>
        <taxon>Embryophyta</taxon>
        <taxon>Tracheophyta</taxon>
        <taxon>Spermatophyta</taxon>
        <taxon>Magnoliopsida</taxon>
        <taxon>eudicotyledons</taxon>
        <taxon>Gunneridae</taxon>
        <taxon>Pentapetalae</taxon>
        <taxon>rosids</taxon>
        <taxon>malvids</taxon>
        <taxon>Brassicales</taxon>
        <taxon>Brassicaceae</taxon>
        <taxon>Camelineae</taxon>
        <taxon>Camelina</taxon>
    </lineage>
</organism>
<feature type="repeat" description="ARM" evidence="4">
    <location>
        <begin position="376"/>
        <end position="412"/>
    </location>
</feature>
<dbReference type="InterPro" id="IPR016024">
    <property type="entry name" value="ARM-type_fold"/>
</dbReference>
<dbReference type="Proteomes" id="UP000694864">
    <property type="component" value="Chromosome 15"/>
</dbReference>
<keyword evidence="7" id="KW-1185">Reference proteome</keyword>
<feature type="domain" description="SWI/SNF-like complex subunit BAF250 C-terminal" evidence="6">
    <location>
        <begin position="212"/>
        <end position="252"/>
    </location>
</feature>
<dbReference type="PANTHER" id="PTHR12656">
    <property type="entry name" value="BRG-1 ASSOCIATED FACTOR 250 BAF250"/>
    <property type="match status" value="1"/>
</dbReference>
<accession>A0ABM0W711</accession>
<dbReference type="InterPro" id="IPR000225">
    <property type="entry name" value="Armadillo"/>
</dbReference>
<keyword evidence="3" id="KW-0539">Nucleus</keyword>
<evidence type="ECO:0000256" key="1">
    <source>
        <dbReference type="ARBA" id="ARBA00004123"/>
    </source>
</evidence>
<dbReference type="InterPro" id="IPR011989">
    <property type="entry name" value="ARM-like"/>
</dbReference>
<evidence type="ECO:0000256" key="3">
    <source>
        <dbReference type="ARBA" id="ARBA00023242"/>
    </source>
</evidence>
<dbReference type="RefSeq" id="XP_010466596.1">
    <property type="nucleotide sequence ID" value="XM_010468294.1"/>
</dbReference>